<dbReference type="Proteomes" id="UP000295438">
    <property type="component" value="Unassembled WGS sequence"/>
</dbReference>
<reference evidence="1 2" key="1">
    <citation type="submission" date="2019-03" db="EMBL/GenBank/DDBJ databases">
        <title>Algoriphagus aquimaris sp. nov., isolated form marine sediment in Pohang, Korea.</title>
        <authorList>
            <person name="Kim J."/>
            <person name="Yoon S.-H."/>
            <person name="Lee S.-S."/>
        </authorList>
    </citation>
    <scope>NUCLEOTIDE SEQUENCE [LARGE SCALE GENOMIC DNA]</scope>
    <source>
        <strain evidence="1 2">F21</strain>
    </source>
</reference>
<organism evidence="1 2">
    <name type="scientific">Algoriphagus formosus</name>
    <dbReference type="NCBI Taxonomy" id="2007308"/>
    <lineage>
        <taxon>Bacteria</taxon>
        <taxon>Pseudomonadati</taxon>
        <taxon>Bacteroidota</taxon>
        <taxon>Cytophagia</taxon>
        <taxon>Cytophagales</taxon>
        <taxon>Cyclobacteriaceae</taxon>
        <taxon>Algoriphagus</taxon>
    </lineage>
</organism>
<evidence type="ECO:0008006" key="3">
    <source>
        <dbReference type="Google" id="ProtNLM"/>
    </source>
</evidence>
<comment type="caution">
    <text evidence="1">The sequence shown here is derived from an EMBL/GenBank/DDBJ whole genome shotgun (WGS) entry which is preliminary data.</text>
</comment>
<dbReference type="EMBL" id="SMUW01000010">
    <property type="protein sequence ID" value="TDK51236.1"/>
    <property type="molecule type" value="Genomic_DNA"/>
</dbReference>
<evidence type="ECO:0000313" key="1">
    <source>
        <dbReference type="EMBL" id="TDK51236.1"/>
    </source>
</evidence>
<protein>
    <recommendedName>
        <fullName evidence="3">DUF4221 domain-containing protein</fullName>
    </recommendedName>
</protein>
<keyword evidence="2" id="KW-1185">Reference proteome</keyword>
<proteinExistence type="predicted"/>
<sequence>MHPQSKTVLFVHNYEIFKEDIHLANFDGLVFSSFSKTGDKPDTYLFLMSTFRILNEKSFLAYGYNGFMTYDFEGKLLSRVELNDFQIPNYSPLLMGYGMEKLGEKYIYINQDSPENSDYSDKNRYDEMYLLDLLDPTTGEKERIIKFPESSIFKSGKYFFRNAWDPVFHLADNKIYVAFGLEPTIYSFNASPPYELKSVLPIDLKDYNYFKGADDYSEDVSFFGRRFTSGMILNIKKVGDYFLVAYFPGYDELDTQTNFENKSPEESKLFRERMQKKYPSRIAILDSTGNVTNDFVPDNLEPSSMLLRDGQLWIMEKPDEEVERDYFRLFRVGLKLKND</sequence>
<accession>A0A4R5VFM0</accession>
<name>A0A4R5VFM0_9BACT</name>
<gene>
    <name evidence="1" type="ORF">E1898_00120</name>
</gene>
<evidence type="ECO:0000313" key="2">
    <source>
        <dbReference type="Proteomes" id="UP000295438"/>
    </source>
</evidence>
<dbReference type="AlphaFoldDB" id="A0A4R5VFM0"/>